<dbReference type="PANTHER" id="PTHR43549">
    <property type="entry name" value="MULTIDRUG RESISTANCE PROTEIN YPNP-RELATED"/>
    <property type="match status" value="1"/>
</dbReference>
<keyword evidence="6 7" id="KW-0472">Membrane</keyword>
<reference evidence="8" key="2">
    <citation type="submission" date="2021-04" db="EMBL/GenBank/DDBJ databases">
        <authorList>
            <person name="Gilroy R."/>
        </authorList>
    </citation>
    <scope>NUCLEOTIDE SEQUENCE</scope>
    <source>
        <strain evidence="8">CHK180-15479</strain>
    </source>
</reference>
<evidence type="ECO:0000256" key="3">
    <source>
        <dbReference type="ARBA" id="ARBA00022475"/>
    </source>
</evidence>
<keyword evidence="4 7" id="KW-0812">Transmembrane</keyword>
<feature type="transmembrane region" description="Helical" evidence="7">
    <location>
        <begin position="363"/>
        <end position="381"/>
    </location>
</feature>
<feature type="transmembrane region" description="Helical" evidence="7">
    <location>
        <begin position="54"/>
        <end position="77"/>
    </location>
</feature>
<dbReference type="GO" id="GO:0005886">
    <property type="term" value="C:plasma membrane"/>
    <property type="evidence" value="ECO:0007669"/>
    <property type="project" value="UniProtKB-SubCell"/>
</dbReference>
<evidence type="ECO:0000256" key="4">
    <source>
        <dbReference type="ARBA" id="ARBA00022692"/>
    </source>
</evidence>
<dbReference type="Proteomes" id="UP000823910">
    <property type="component" value="Unassembled WGS sequence"/>
</dbReference>
<name>A0A9D2N1W0_9FIRM</name>
<evidence type="ECO:0000256" key="7">
    <source>
        <dbReference type="SAM" id="Phobius"/>
    </source>
</evidence>
<keyword evidence="3" id="KW-1003">Cell membrane</keyword>
<evidence type="ECO:0000256" key="5">
    <source>
        <dbReference type="ARBA" id="ARBA00022989"/>
    </source>
</evidence>
<dbReference type="GO" id="GO:0042910">
    <property type="term" value="F:xenobiotic transmembrane transporter activity"/>
    <property type="evidence" value="ECO:0007669"/>
    <property type="project" value="InterPro"/>
</dbReference>
<keyword evidence="2" id="KW-0813">Transport</keyword>
<dbReference type="InterPro" id="IPR002528">
    <property type="entry name" value="MATE_fam"/>
</dbReference>
<feature type="transmembrane region" description="Helical" evidence="7">
    <location>
        <begin position="138"/>
        <end position="157"/>
    </location>
</feature>
<feature type="transmembrane region" description="Helical" evidence="7">
    <location>
        <begin position="98"/>
        <end position="118"/>
    </location>
</feature>
<evidence type="ECO:0000256" key="6">
    <source>
        <dbReference type="ARBA" id="ARBA00023136"/>
    </source>
</evidence>
<gene>
    <name evidence="8" type="ORF">H9704_10610</name>
</gene>
<comment type="caution">
    <text evidence="8">The sequence shown here is derived from an EMBL/GenBank/DDBJ whole genome shotgun (WGS) entry which is preliminary data.</text>
</comment>
<dbReference type="PIRSF" id="PIRSF006603">
    <property type="entry name" value="DinF"/>
    <property type="match status" value="1"/>
</dbReference>
<dbReference type="AlphaFoldDB" id="A0A9D2N1W0"/>
<protein>
    <submittedName>
        <fullName evidence="8">Polysaccharide biosynthesis C-terminal domain-containing protein</fullName>
    </submittedName>
</protein>
<organism evidence="8 9">
    <name type="scientific">Candidatus Enterocloster excrementipullorum</name>
    <dbReference type="NCBI Taxonomy" id="2838559"/>
    <lineage>
        <taxon>Bacteria</taxon>
        <taxon>Bacillati</taxon>
        <taxon>Bacillota</taxon>
        <taxon>Clostridia</taxon>
        <taxon>Lachnospirales</taxon>
        <taxon>Lachnospiraceae</taxon>
        <taxon>Enterocloster</taxon>
    </lineage>
</organism>
<dbReference type="PANTHER" id="PTHR43549:SF3">
    <property type="entry name" value="MULTIDRUG RESISTANCE PROTEIN YPNP-RELATED"/>
    <property type="match status" value="1"/>
</dbReference>
<dbReference type="EMBL" id="DWWT01000054">
    <property type="protein sequence ID" value="HJC06586.1"/>
    <property type="molecule type" value="Genomic_DNA"/>
</dbReference>
<feature type="transmembrane region" description="Helical" evidence="7">
    <location>
        <begin position="324"/>
        <end position="343"/>
    </location>
</feature>
<dbReference type="InterPro" id="IPR052031">
    <property type="entry name" value="Membrane_Transporter-Flippase"/>
</dbReference>
<feature type="transmembrane region" description="Helical" evidence="7">
    <location>
        <begin position="169"/>
        <end position="189"/>
    </location>
</feature>
<evidence type="ECO:0000256" key="2">
    <source>
        <dbReference type="ARBA" id="ARBA00022448"/>
    </source>
</evidence>
<evidence type="ECO:0000313" key="8">
    <source>
        <dbReference type="EMBL" id="HJC06586.1"/>
    </source>
</evidence>
<feature type="transmembrane region" description="Helical" evidence="7">
    <location>
        <begin position="416"/>
        <end position="442"/>
    </location>
</feature>
<sequence>MKTVQKSRVIDMTAGNPTRLLLAFSLPLFFGNLLQQCYNLADTSLAGHILGDAALAQIGATAALYSLITNFAFGLNNGFALMVSRYFGADDKTRLKQAVCWMTVLSILFSAALTIGFLALWGPLLTILQVPAETREGAAAYLTVILAGIPLTMGYNLEASLLRAVGNSLTPLLLLLFSSILNIGLDIWFMGPLQMGVRGAAIATVLSQGISACLGLLYIVRCYAWLRFGKKEFKVSRSFVLQMVNTGLGMALMSTIYSIGSVMLQGSVNALGETYIAAQVVARRLAELFYLPGGALSTGAATYASQNYGAGQRHRIVQGIWTSLFLYGIWWIITMVLTFSFSADAIRLITGSTSPEVIRSAELYLKINIPLIPPMAVLVILRNILQGMGRPAVPLFCSALELAGKVVFAACAVPVWGYLAVCICEPVTWVLCAACIITWTVLHRGEFQDEMEKS</sequence>
<dbReference type="Pfam" id="PF01554">
    <property type="entry name" value="MatE"/>
    <property type="match status" value="2"/>
</dbReference>
<feature type="transmembrane region" description="Helical" evidence="7">
    <location>
        <begin position="247"/>
        <end position="268"/>
    </location>
</feature>
<proteinExistence type="predicted"/>
<accession>A0A9D2N1W0</accession>
<comment type="subcellular location">
    <subcellularLocation>
        <location evidence="1">Cell membrane</location>
        <topology evidence="1">Multi-pass membrane protein</topology>
    </subcellularLocation>
</comment>
<keyword evidence="5 7" id="KW-1133">Transmembrane helix</keyword>
<reference evidence="8" key="1">
    <citation type="journal article" date="2021" name="PeerJ">
        <title>Extensive microbial diversity within the chicken gut microbiome revealed by metagenomics and culture.</title>
        <authorList>
            <person name="Gilroy R."/>
            <person name="Ravi A."/>
            <person name="Getino M."/>
            <person name="Pursley I."/>
            <person name="Horton D.L."/>
            <person name="Alikhan N.F."/>
            <person name="Baker D."/>
            <person name="Gharbi K."/>
            <person name="Hall N."/>
            <person name="Watson M."/>
            <person name="Adriaenssens E.M."/>
            <person name="Foster-Nyarko E."/>
            <person name="Jarju S."/>
            <person name="Secka A."/>
            <person name="Antonio M."/>
            <person name="Oren A."/>
            <person name="Chaudhuri R.R."/>
            <person name="La Ragione R."/>
            <person name="Hildebrand F."/>
            <person name="Pallen M.J."/>
        </authorList>
    </citation>
    <scope>NUCLEOTIDE SEQUENCE</scope>
    <source>
        <strain evidence="8">CHK180-15479</strain>
    </source>
</reference>
<feature type="transmembrane region" description="Helical" evidence="7">
    <location>
        <begin position="201"/>
        <end position="226"/>
    </location>
</feature>
<evidence type="ECO:0000256" key="1">
    <source>
        <dbReference type="ARBA" id="ARBA00004651"/>
    </source>
</evidence>
<dbReference type="GO" id="GO:0015297">
    <property type="term" value="F:antiporter activity"/>
    <property type="evidence" value="ECO:0007669"/>
    <property type="project" value="InterPro"/>
</dbReference>
<evidence type="ECO:0000313" key="9">
    <source>
        <dbReference type="Proteomes" id="UP000823910"/>
    </source>
</evidence>
<dbReference type="InterPro" id="IPR048279">
    <property type="entry name" value="MdtK-like"/>
</dbReference>